<accession>A0AAN9HQG4</accession>
<evidence type="ECO:0000313" key="3">
    <source>
        <dbReference type="Proteomes" id="UP001372338"/>
    </source>
</evidence>
<gene>
    <name evidence="2" type="ORF">RIF29_40224</name>
</gene>
<keyword evidence="3" id="KW-1185">Reference proteome</keyword>
<dbReference type="EMBL" id="JAYWIO010000008">
    <property type="protein sequence ID" value="KAK7245384.1"/>
    <property type="molecule type" value="Genomic_DNA"/>
</dbReference>
<dbReference type="AlphaFoldDB" id="A0AAN9HQG4"/>
<feature type="region of interest" description="Disordered" evidence="1">
    <location>
        <begin position="25"/>
        <end position="45"/>
    </location>
</feature>
<sequence length="174" mass="19008">MNGNSIEGINGEGYEMGNENSVVINSDSSHFGPWIQGPDNSKPKVTVDQRSLNAQKKVPIVTREEAPRQSNKQDLVILHKMKNLQKQGVTGLEGFMSHVIIPNPEMVDYALLNRGANTVLNPLPIPPDKDKTSDHQKGMEIDLASSSLAIACMSNDVNHVENANLDGQISIIKK</sequence>
<proteinExistence type="predicted"/>
<reference evidence="2 3" key="1">
    <citation type="submission" date="2024-01" db="EMBL/GenBank/DDBJ databases">
        <title>The genomes of 5 underutilized Papilionoideae crops provide insights into root nodulation and disease resistanc.</title>
        <authorList>
            <person name="Yuan L."/>
        </authorList>
    </citation>
    <scope>NUCLEOTIDE SEQUENCE [LARGE SCALE GENOMIC DNA]</scope>
    <source>
        <strain evidence="2">ZHUSHIDOU_FW_LH</strain>
        <tissue evidence="2">Leaf</tissue>
    </source>
</reference>
<name>A0AAN9HQG4_CROPI</name>
<comment type="caution">
    <text evidence="2">The sequence shown here is derived from an EMBL/GenBank/DDBJ whole genome shotgun (WGS) entry which is preliminary data.</text>
</comment>
<evidence type="ECO:0000256" key="1">
    <source>
        <dbReference type="SAM" id="MobiDB-lite"/>
    </source>
</evidence>
<evidence type="ECO:0000313" key="2">
    <source>
        <dbReference type="EMBL" id="KAK7245384.1"/>
    </source>
</evidence>
<dbReference type="Proteomes" id="UP001372338">
    <property type="component" value="Unassembled WGS sequence"/>
</dbReference>
<protein>
    <submittedName>
        <fullName evidence="2">Uncharacterized protein</fullName>
    </submittedName>
</protein>
<organism evidence="2 3">
    <name type="scientific">Crotalaria pallida</name>
    <name type="common">Smooth rattlebox</name>
    <name type="synonym">Crotalaria striata</name>
    <dbReference type="NCBI Taxonomy" id="3830"/>
    <lineage>
        <taxon>Eukaryota</taxon>
        <taxon>Viridiplantae</taxon>
        <taxon>Streptophyta</taxon>
        <taxon>Embryophyta</taxon>
        <taxon>Tracheophyta</taxon>
        <taxon>Spermatophyta</taxon>
        <taxon>Magnoliopsida</taxon>
        <taxon>eudicotyledons</taxon>
        <taxon>Gunneridae</taxon>
        <taxon>Pentapetalae</taxon>
        <taxon>rosids</taxon>
        <taxon>fabids</taxon>
        <taxon>Fabales</taxon>
        <taxon>Fabaceae</taxon>
        <taxon>Papilionoideae</taxon>
        <taxon>50 kb inversion clade</taxon>
        <taxon>genistoids sensu lato</taxon>
        <taxon>core genistoids</taxon>
        <taxon>Crotalarieae</taxon>
        <taxon>Crotalaria</taxon>
    </lineage>
</organism>